<dbReference type="AlphaFoldDB" id="A0AAW1DJM8"/>
<keyword evidence="4" id="KW-0472">Membrane</keyword>
<feature type="compositionally biased region" description="Polar residues" evidence="3">
    <location>
        <begin position="625"/>
        <end position="636"/>
    </location>
</feature>
<keyword evidence="4" id="KW-1133">Transmembrane helix</keyword>
<dbReference type="Pfam" id="PF07546">
    <property type="entry name" value="EMI"/>
    <property type="match status" value="1"/>
</dbReference>
<evidence type="ECO:0000256" key="2">
    <source>
        <dbReference type="ARBA" id="ARBA00023157"/>
    </source>
</evidence>
<feature type="region of interest" description="Disordered" evidence="3">
    <location>
        <begin position="199"/>
        <end position="254"/>
    </location>
</feature>
<feature type="compositionally biased region" description="Low complexity" evidence="3">
    <location>
        <begin position="658"/>
        <end position="679"/>
    </location>
</feature>
<evidence type="ECO:0000256" key="1">
    <source>
        <dbReference type="ARBA" id="ARBA00022729"/>
    </source>
</evidence>
<feature type="region of interest" description="Disordered" evidence="3">
    <location>
        <begin position="451"/>
        <end position="470"/>
    </location>
</feature>
<feature type="compositionally biased region" description="Low complexity" evidence="3">
    <location>
        <begin position="201"/>
        <end position="254"/>
    </location>
</feature>
<dbReference type="PROSITE" id="PS00022">
    <property type="entry name" value="EGF_1"/>
    <property type="match status" value="1"/>
</dbReference>
<evidence type="ECO:0000259" key="6">
    <source>
        <dbReference type="PROSITE" id="PS51041"/>
    </source>
</evidence>
<feature type="transmembrane region" description="Helical" evidence="4">
    <location>
        <begin position="1129"/>
        <end position="1155"/>
    </location>
</feature>
<feature type="signal peptide" evidence="5">
    <location>
        <begin position="1"/>
        <end position="19"/>
    </location>
</feature>
<feature type="chain" id="PRO_5043620671" description="EMI domain-containing protein" evidence="5">
    <location>
        <begin position="20"/>
        <end position="1244"/>
    </location>
</feature>
<keyword evidence="4" id="KW-0812">Transmembrane</keyword>
<feature type="region of interest" description="Disordered" evidence="3">
    <location>
        <begin position="569"/>
        <end position="636"/>
    </location>
</feature>
<dbReference type="Gene3D" id="2.170.300.10">
    <property type="entry name" value="Tie2 ligand-binding domain superfamily"/>
    <property type="match status" value="1"/>
</dbReference>
<dbReference type="EMBL" id="JAPXFL010000002">
    <property type="protein sequence ID" value="KAK9511093.1"/>
    <property type="molecule type" value="Genomic_DNA"/>
</dbReference>
<protein>
    <recommendedName>
        <fullName evidence="6">EMI domain-containing protein</fullName>
    </recommendedName>
</protein>
<reference evidence="7 8" key="1">
    <citation type="submission" date="2022-12" db="EMBL/GenBank/DDBJ databases">
        <title>Chromosome-level genome assembly of true bugs.</title>
        <authorList>
            <person name="Ma L."/>
            <person name="Li H."/>
        </authorList>
    </citation>
    <scope>NUCLEOTIDE SEQUENCE [LARGE SCALE GENOMIC DNA]</scope>
    <source>
        <strain evidence="7">Lab_2022b</strain>
    </source>
</reference>
<proteinExistence type="predicted"/>
<keyword evidence="2" id="KW-1015">Disulfide bond</keyword>
<feature type="compositionally biased region" description="Low complexity" evidence="3">
    <location>
        <begin position="573"/>
        <end position="605"/>
    </location>
</feature>
<comment type="caution">
    <text evidence="7">The sequence shown here is derived from an EMBL/GenBank/DDBJ whole genome shotgun (WGS) entry which is preliminary data.</text>
</comment>
<dbReference type="InterPro" id="IPR000742">
    <property type="entry name" value="EGF"/>
</dbReference>
<evidence type="ECO:0000313" key="7">
    <source>
        <dbReference type="EMBL" id="KAK9511093.1"/>
    </source>
</evidence>
<evidence type="ECO:0000256" key="4">
    <source>
        <dbReference type="SAM" id="Phobius"/>
    </source>
</evidence>
<evidence type="ECO:0000256" key="5">
    <source>
        <dbReference type="SAM" id="SignalP"/>
    </source>
</evidence>
<feature type="domain" description="EMI" evidence="6">
    <location>
        <begin position="23"/>
        <end position="98"/>
    </location>
</feature>
<organism evidence="7 8">
    <name type="scientific">Rhynocoris fuscipes</name>
    <dbReference type="NCBI Taxonomy" id="488301"/>
    <lineage>
        <taxon>Eukaryota</taxon>
        <taxon>Metazoa</taxon>
        <taxon>Ecdysozoa</taxon>
        <taxon>Arthropoda</taxon>
        <taxon>Hexapoda</taxon>
        <taxon>Insecta</taxon>
        <taxon>Pterygota</taxon>
        <taxon>Neoptera</taxon>
        <taxon>Paraneoptera</taxon>
        <taxon>Hemiptera</taxon>
        <taxon>Heteroptera</taxon>
        <taxon>Panheteroptera</taxon>
        <taxon>Cimicomorpha</taxon>
        <taxon>Reduviidae</taxon>
        <taxon>Harpactorinae</taxon>
        <taxon>Harpactorini</taxon>
        <taxon>Rhynocoris</taxon>
    </lineage>
</organism>
<feature type="compositionally biased region" description="Low complexity" evidence="3">
    <location>
        <begin position="613"/>
        <end position="624"/>
    </location>
</feature>
<sequence length="1244" mass="136762">MRFYILAISSLLWIVTVQATPTGNHTCTGVVKHSVTVRVNVTEPVTYRTYTWCLKVPPRCSKYTVQLKDRVKIHTEMHNRTITVCCKGYVEMDYKCVPACPPQTECPNMHCNRTNHCYCTPGYQGLYCNYPCDRGFWGTDCKKTCDCPVGFTCHHLTGDCMIDDRPASKSRRTTTTTAATFSPETTNTEEIRTTASPYILTRPTDPPTLTTTLSSTTTTSMPTTSVPTTTIPTTQSTIPRSTHEATTTSTVSFIPTTPGLSVKIHIEEHNPQHRENNIPSTVTPTPELPSSPPTSTTEIEYDVTKKADFPEISSTTTLSSSKTKEETFPTIDLFGKHTNISEATLEATTTLAAVTESSVIPSTINITTKKEEIIPELTTTSPSPSTTMDSPSSKVTTFVQSVDVPPEVFTSSAVFTTSAPSADILPEVSTTSAVLTTSSSAGEMKEVFTTTTTTVEPVPETTSSRGSIPNIPNIIEELTSTTTANPATLPTTVIDQEEPASTLSTTQRTTPSNLYEVSTTSSTFTTTSELTSTTNALPTTHRTLDELTSASTTLPSTYRTLEKLNYTSEPRTLDGLTSTSSTLPTTLTTLDELTSSSGTPSSTKSTADEQINLSSTTMPSTLTTVNELTPSTTIEPTVQRTLEEMTSISVPKTTVESITTPSTMSATTPSTIPKTTSTPEYSVSNSVLSTPKPFSATTSFSSINYITLPSNEKTHETNPSSTVASTLSDKDKSTMSFNELNKTVDQYISLTTSTIQTVQPVLQTSVGTERLSSEEPPKNDNTTPNPYLSRKITESVSPITVSPDILPNLENNEMTTIKTTTIHPIEDAKIRKESDGINVNLEGSELMRTVETDKKSEVEGNEDLNIHEQITEVGSHPKVTLASLTEPEILTTTEPIRVTKETFDFDLDKLLAKTEIKNVPSSTIVSNSFHGTIYTDNDSITETTTYQGRDEETGKVSNIKKILLNDTNLISGINEVSTIFNREKLSDNEKLKQKPELVTTTLANKEETNSNLQQWITTNSRPAHTWYSHNKENQRKMKIKEDLKVTSHLDTQVNTERYDMSEESNVIDSMLTTFAEKGSRSNSVAPVFVNEETNIPSSYLNHGQMKYNLSSALAEEVQAGRNENSLFTLYSASTLISCIALILLVATSTAVWFCLRRRKEPTTLRRPCIMAYGTPNELSLNPLMYETVYPLESIEGEQCVDPDIFFCPTFTNNYAERINREFSELNYDHPRSSVCEPLYAEIHY</sequence>
<dbReference type="Proteomes" id="UP001461498">
    <property type="component" value="Unassembled WGS sequence"/>
</dbReference>
<feature type="region of interest" description="Disordered" evidence="3">
    <location>
        <begin position="658"/>
        <end position="682"/>
    </location>
</feature>
<dbReference type="InterPro" id="IPR011489">
    <property type="entry name" value="EMI_domain"/>
</dbReference>
<accession>A0AAW1DJM8</accession>
<dbReference type="PROSITE" id="PS51041">
    <property type="entry name" value="EMI"/>
    <property type="match status" value="1"/>
</dbReference>
<gene>
    <name evidence="7" type="ORF">O3M35_005725</name>
</gene>
<evidence type="ECO:0000256" key="3">
    <source>
        <dbReference type="SAM" id="MobiDB-lite"/>
    </source>
</evidence>
<feature type="compositionally biased region" description="Low complexity" evidence="3">
    <location>
        <begin position="451"/>
        <end position="462"/>
    </location>
</feature>
<feature type="region of interest" description="Disordered" evidence="3">
    <location>
        <begin position="273"/>
        <end position="297"/>
    </location>
</feature>
<name>A0AAW1DJM8_9HEMI</name>
<keyword evidence="1 5" id="KW-0732">Signal</keyword>
<evidence type="ECO:0000313" key="8">
    <source>
        <dbReference type="Proteomes" id="UP001461498"/>
    </source>
</evidence>
<keyword evidence="8" id="KW-1185">Reference proteome</keyword>
<feature type="region of interest" description="Disordered" evidence="3">
    <location>
        <begin position="766"/>
        <end position="789"/>
    </location>
</feature>